<reference evidence="7 8" key="1">
    <citation type="submission" date="2024-06" db="EMBL/GenBank/DDBJ databases">
        <authorList>
            <person name="Pan Q."/>
            <person name="Wen M."/>
            <person name="Jouanno E."/>
            <person name="Zahm M."/>
            <person name="Klopp C."/>
            <person name="Cabau C."/>
            <person name="Louis A."/>
            <person name="Berthelot C."/>
            <person name="Parey E."/>
            <person name="Roest Crollius H."/>
            <person name="Montfort J."/>
            <person name="Robinson-Rechavi M."/>
            <person name="Bouchez O."/>
            <person name="Lampietro C."/>
            <person name="Lopez Roques C."/>
            <person name="Donnadieu C."/>
            <person name="Postlethwait J."/>
            <person name="Bobe J."/>
            <person name="Verreycken H."/>
            <person name="Guiguen Y."/>
        </authorList>
    </citation>
    <scope>NUCLEOTIDE SEQUENCE [LARGE SCALE GENOMIC DNA]</scope>
    <source>
        <strain evidence="7">Up_M1</strain>
        <tissue evidence="7">Testis</tissue>
    </source>
</reference>
<dbReference type="SMART" id="SM00132">
    <property type="entry name" value="LIM"/>
    <property type="match status" value="1"/>
</dbReference>
<dbReference type="PROSITE" id="PS00478">
    <property type="entry name" value="LIM_DOMAIN_1"/>
    <property type="match status" value="1"/>
</dbReference>
<keyword evidence="2 4" id="KW-0862">Zinc</keyword>
<gene>
    <name evidence="7" type="ORF">UPYG_G00020070</name>
</gene>
<evidence type="ECO:0000256" key="3">
    <source>
        <dbReference type="ARBA" id="ARBA00023038"/>
    </source>
</evidence>
<keyword evidence="1 4" id="KW-0479">Metal-binding</keyword>
<dbReference type="AlphaFoldDB" id="A0ABD0Y7T8"/>
<feature type="region of interest" description="Disordered" evidence="5">
    <location>
        <begin position="289"/>
        <end position="330"/>
    </location>
</feature>
<dbReference type="Gene3D" id="2.10.110.10">
    <property type="entry name" value="Cysteine Rich Protein"/>
    <property type="match status" value="1"/>
</dbReference>
<dbReference type="Pfam" id="PF00412">
    <property type="entry name" value="LIM"/>
    <property type="match status" value="1"/>
</dbReference>
<protein>
    <recommendedName>
        <fullName evidence="6">LIM zinc-binding domain-containing protein</fullName>
    </recommendedName>
</protein>
<sequence length="568" mass="63209">MCTVCRKRVYPMESLIADKQNFHKSCFRCEHCSGKLSLGNYASLHGQMYCKPHFKQLFKSKGNYDEGFGQKPHKELWSAKNQENIAGKEKAKLKSESPEKVNSINSTARSSVSLTKIEAPPARGNEVSNENIKSTSKIAVVWPPQNDSPKKAFSVEDEVKLVKPSWPPQDSSPQTSFDKHKNQTNEPSLKDKDSPDVKTQNVPQDTAWESAVVTEKDDKTVEIPVEKETLTAAVGETEGAESVTPTHELPRDSGITVAGQAEPVVEMKVTSEVNVEEAAESVIVNEKNVEQSGEKVEEVEKEVKVNGHSGEAENPYKEETKEKGNEENKDKVKVTVIDDMSGETAVNANSNNNNNSQLLFDHNPMFQGLEDNETEKSDVILQSIEPAASACPFERSIIEDEDMKWMPNKVLDMGQVEEAFVPMTAKYMEATDNKDKTVFPHATQSTFSFQAEPQTTSLSFLEGIFAGLDNTSTLLSDFKSNMFSDSDSDRPMVSSLDDLLDFGMESRENADAPKGEFNGDEELGSFAMKDDCAEGKSNMLWKEDYDSLSAEEQIKRNRYYDDDDTDNS</sequence>
<feature type="compositionally biased region" description="Basic and acidic residues" evidence="5">
    <location>
        <begin position="177"/>
        <end position="196"/>
    </location>
</feature>
<organism evidence="7 8">
    <name type="scientific">Umbra pygmaea</name>
    <name type="common">Eastern mudminnow</name>
    <dbReference type="NCBI Taxonomy" id="75934"/>
    <lineage>
        <taxon>Eukaryota</taxon>
        <taxon>Metazoa</taxon>
        <taxon>Chordata</taxon>
        <taxon>Craniata</taxon>
        <taxon>Vertebrata</taxon>
        <taxon>Euteleostomi</taxon>
        <taxon>Actinopterygii</taxon>
        <taxon>Neopterygii</taxon>
        <taxon>Teleostei</taxon>
        <taxon>Protacanthopterygii</taxon>
        <taxon>Esociformes</taxon>
        <taxon>Umbridae</taxon>
        <taxon>Umbra</taxon>
    </lineage>
</organism>
<dbReference type="GO" id="GO:0046872">
    <property type="term" value="F:metal ion binding"/>
    <property type="evidence" value="ECO:0007669"/>
    <property type="project" value="UniProtKB-KW"/>
</dbReference>
<comment type="caution">
    <text evidence="7">The sequence shown here is derived from an EMBL/GenBank/DDBJ whole genome shotgun (WGS) entry which is preliminary data.</text>
</comment>
<evidence type="ECO:0000259" key="6">
    <source>
        <dbReference type="PROSITE" id="PS50023"/>
    </source>
</evidence>
<evidence type="ECO:0000313" key="7">
    <source>
        <dbReference type="EMBL" id="KAL1021931.1"/>
    </source>
</evidence>
<keyword evidence="8" id="KW-1185">Reference proteome</keyword>
<dbReference type="InterPro" id="IPR001781">
    <property type="entry name" value="Znf_LIM"/>
</dbReference>
<dbReference type="CDD" id="cd09442">
    <property type="entry name" value="LIM_Eplin_like"/>
    <property type="match status" value="1"/>
</dbReference>
<dbReference type="Proteomes" id="UP001557470">
    <property type="component" value="Unassembled WGS sequence"/>
</dbReference>
<dbReference type="PROSITE" id="PS50023">
    <property type="entry name" value="LIM_DOMAIN_2"/>
    <property type="match status" value="1"/>
</dbReference>
<evidence type="ECO:0000313" key="8">
    <source>
        <dbReference type="Proteomes" id="UP001557470"/>
    </source>
</evidence>
<feature type="compositionally biased region" description="Basic and acidic residues" evidence="5">
    <location>
        <begin position="88"/>
        <end position="99"/>
    </location>
</feature>
<evidence type="ECO:0000256" key="2">
    <source>
        <dbReference type="ARBA" id="ARBA00022833"/>
    </source>
</evidence>
<feature type="region of interest" description="Disordered" evidence="5">
    <location>
        <begin position="160"/>
        <end position="253"/>
    </location>
</feature>
<dbReference type="PANTHER" id="PTHR24206">
    <property type="entry name" value="OS06G0237300 PROTEIN"/>
    <property type="match status" value="1"/>
</dbReference>
<feature type="region of interest" description="Disordered" evidence="5">
    <location>
        <begin position="88"/>
        <end position="131"/>
    </location>
</feature>
<evidence type="ECO:0000256" key="4">
    <source>
        <dbReference type="PROSITE-ProRule" id="PRU00125"/>
    </source>
</evidence>
<evidence type="ECO:0000256" key="5">
    <source>
        <dbReference type="SAM" id="MobiDB-lite"/>
    </source>
</evidence>
<name>A0ABD0Y7T8_UMBPY</name>
<accession>A0ABD0Y7T8</accession>
<feature type="domain" description="LIM zinc-binding" evidence="6">
    <location>
        <begin position="1"/>
        <end position="60"/>
    </location>
</feature>
<keyword evidence="3 4" id="KW-0440">LIM domain</keyword>
<proteinExistence type="predicted"/>
<dbReference type="SUPFAM" id="SSF57716">
    <property type="entry name" value="Glucocorticoid receptor-like (DNA-binding domain)"/>
    <property type="match status" value="2"/>
</dbReference>
<feature type="compositionally biased region" description="Basic and acidic residues" evidence="5">
    <location>
        <begin position="214"/>
        <end position="229"/>
    </location>
</feature>
<dbReference type="EMBL" id="JAGEUA010000001">
    <property type="protein sequence ID" value="KAL1021931.1"/>
    <property type="molecule type" value="Genomic_DNA"/>
</dbReference>
<feature type="compositionally biased region" description="Polar residues" evidence="5">
    <location>
        <begin position="100"/>
        <end position="114"/>
    </location>
</feature>
<dbReference type="FunFam" id="2.10.110.10:FF:000002">
    <property type="entry name" value="LIM domain and actin-binding 1"/>
    <property type="match status" value="1"/>
</dbReference>
<evidence type="ECO:0000256" key="1">
    <source>
        <dbReference type="ARBA" id="ARBA00022723"/>
    </source>
</evidence>